<protein>
    <submittedName>
        <fullName evidence="3">ATP-grasp domain-containing protein</fullName>
    </submittedName>
</protein>
<dbReference type="SUPFAM" id="SSF56059">
    <property type="entry name" value="Glutathione synthetase ATP-binding domain-like"/>
    <property type="match status" value="1"/>
</dbReference>
<accession>A0A7C8FVL7</accession>
<name>A0A7C8FVL7_9MICO</name>
<proteinExistence type="predicted"/>
<dbReference type="Proteomes" id="UP000481339">
    <property type="component" value="Unassembled WGS sequence"/>
</dbReference>
<dbReference type="OrthoDB" id="5420347at2"/>
<evidence type="ECO:0000313" key="4">
    <source>
        <dbReference type="Proteomes" id="UP000481339"/>
    </source>
</evidence>
<dbReference type="EMBL" id="WBKA01000001">
    <property type="protein sequence ID" value="KAB1633738.1"/>
    <property type="molecule type" value="Genomic_DNA"/>
</dbReference>
<dbReference type="PROSITE" id="PS50975">
    <property type="entry name" value="ATP_GRASP"/>
    <property type="match status" value="1"/>
</dbReference>
<dbReference type="InterPro" id="IPR011761">
    <property type="entry name" value="ATP-grasp"/>
</dbReference>
<keyword evidence="1" id="KW-0067">ATP-binding</keyword>
<keyword evidence="1" id="KW-0547">Nucleotide-binding</keyword>
<evidence type="ECO:0000256" key="1">
    <source>
        <dbReference type="PROSITE-ProRule" id="PRU00409"/>
    </source>
</evidence>
<dbReference type="InterPro" id="IPR003806">
    <property type="entry name" value="ATP-grasp_PylC-type"/>
</dbReference>
<dbReference type="Gene3D" id="3.30.470.20">
    <property type="entry name" value="ATP-grasp fold, B domain"/>
    <property type="match status" value="1"/>
</dbReference>
<keyword evidence="4" id="KW-1185">Reference proteome</keyword>
<dbReference type="GO" id="GO:0005524">
    <property type="term" value="F:ATP binding"/>
    <property type="evidence" value="ECO:0007669"/>
    <property type="project" value="UniProtKB-UniRule"/>
</dbReference>
<gene>
    <name evidence="3" type="ORF">F8O02_02110</name>
</gene>
<dbReference type="AlphaFoldDB" id="A0A7C8FVL7"/>
<sequence length="417" mass="47053">MTAAPAFTPVILGSDICTYAMAREFDEAYGVRSIIASTAETGAIAHSRIVEHVTFTDDRDERALVAQLGRLADRHAGERLLLLANTDWRIRTLAVHREELEAHGYIVPVPPLEVIDLVADKVAFARRAEELGLAVPRTTVVDFAGADRPDWRPTPPPDDLGWPVIAKPAVSADYENLAFEGRKKVYRIGDRQELDDLWRRLREAGFRGTFVVQEMIPGDDTAMYSITAYVDRGGRTTLLSSAHVLLEEHHPATLGNPCAMITERHDEILEPARRFLEAVGYRGFANFDVKRDPRDGRWLFLEVNPRIGRNQFYVHAAGVNPMTVLVADQIEHRQAPLQVAAAERLYSIIPHRLLLRYLVDPALRAQVVRLQRGGRRVHPLRNARDRSPARTRYILLAMANQYRKFGAYYPRPSSDGF</sequence>
<dbReference type="GO" id="GO:0046872">
    <property type="term" value="F:metal ion binding"/>
    <property type="evidence" value="ECO:0007669"/>
    <property type="project" value="InterPro"/>
</dbReference>
<feature type="domain" description="ATP-grasp" evidence="2">
    <location>
        <begin position="125"/>
        <end position="330"/>
    </location>
</feature>
<evidence type="ECO:0000259" key="2">
    <source>
        <dbReference type="PROSITE" id="PS50975"/>
    </source>
</evidence>
<dbReference type="RefSeq" id="WP_158035575.1">
    <property type="nucleotide sequence ID" value="NZ_BAAAZV010000018.1"/>
</dbReference>
<dbReference type="Pfam" id="PF02655">
    <property type="entry name" value="ATP-grasp_3"/>
    <property type="match status" value="1"/>
</dbReference>
<evidence type="ECO:0000313" key="3">
    <source>
        <dbReference type="EMBL" id="KAB1633738.1"/>
    </source>
</evidence>
<organism evidence="3 4">
    <name type="scientific">Pseudoclavibacter caeni</name>
    <dbReference type="NCBI Taxonomy" id="908846"/>
    <lineage>
        <taxon>Bacteria</taxon>
        <taxon>Bacillati</taxon>
        <taxon>Actinomycetota</taxon>
        <taxon>Actinomycetes</taxon>
        <taxon>Micrococcales</taxon>
        <taxon>Microbacteriaceae</taxon>
        <taxon>Pseudoclavibacter</taxon>
    </lineage>
</organism>
<comment type="caution">
    <text evidence="3">The sequence shown here is derived from an EMBL/GenBank/DDBJ whole genome shotgun (WGS) entry which is preliminary data.</text>
</comment>
<reference evidence="3 4" key="1">
    <citation type="submission" date="2019-09" db="EMBL/GenBank/DDBJ databases">
        <title>Phylogeny of genus Pseudoclavibacter and closely related genus.</title>
        <authorList>
            <person name="Li Y."/>
        </authorList>
    </citation>
    <scope>NUCLEOTIDE SEQUENCE [LARGE SCALE GENOMIC DNA]</scope>
    <source>
        <strain evidence="3 4">JCM 16921</strain>
    </source>
</reference>